<accession>A0A4Y9SKF7</accession>
<dbReference type="Proteomes" id="UP000297258">
    <property type="component" value="Unassembled WGS sequence"/>
</dbReference>
<dbReference type="Pfam" id="PF01594">
    <property type="entry name" value="AI-2E_transport"/>
    <property type="match status" value="1"/>
</dbReference>
<dbReference type="AlphaFoldDB" id="A0A4Y9SKF7"/>
<feature type="transmembrane region" description="Helical" evidence="6">
    <location>
        <begin position="268"/>
        <end position="289"/>
    </location>
</feature>
<evidence type="ECO:0000256" key="6">
    <source>
        <dbReference type="SAM" id="Phobius"/>
    </source>
</evidence>
<comment type="subcellular location">
    <subcellularLocation>
        <location evidence="1">Membrane</location>
        <topology evidence="1">Multi-pass membrane protein</topology>
    </subcellularLocation>
</comment>
<evidence type="ECO:0000256" key="3">
    <source>
        <dbReference type="ARBA" id="ARBA00022692"/>
    </source>
</evidence>
<evidence type="ECO:0000256" key="4">
    <source>
        <dbReference type="ARBA" id="ARBA00022989"/>
    </source>
</evidence>
<feature type="transmembrane region" description="Helical" evidence="6">
    <location>
        <begin position="294"/>
        <end position="316"/>
    </location>
</feature>
<comment type="similarity">
    <text evidence="2">Belongs to the autoinducer-2 exporter (AI-2E) (TC 2.A.86) family.</text>
</comment>
<feature type="transmembrane region" description="Helical" evidence="6">
    <location>
        <begin position="40"/>
        <end position="57"/>
    </location>
</feature>
<dbReference type="EMBL" id="SPUM01000153">
    <property type="protein sequence ID" value="TFW27162.1"/>
    <property type="molecule type" value="Genomic_DNA"/>
</dbReference>
<evidence type="ECO:0000313" key="7">
    <source>
        <dbReference type="EMBL" id="TFW27162.1"/>
    </source>
</evidence>
<evidence type="ECO:0000256" key="2">
    <source>
        <dbReference type="ARBA" id="ARBA00009773"/>
    </source>
</evidence>
<keyword evidence="8" id="KW-1185">Reference proteome</keyword>
<feature type="transmembrane region" description="Helical" evidence="6">
    <location>
        <begin position="244"/>
        <end position="262"/>
    </location>
</feature>
<organism evidence="7 8">
    <name type="scientific">Massilia horti</name>
    <dbReference type="NCBI Taxonomy" id="2562153"/>
    <lineage>
        <taxon>Bacteria</taxon>
        <taxon>Pseudomonadati</taxon>
        <taxon>Pseudomonadota</taxon>
        <taxon>Betaproteobacteria</taxon>
        <taxon>Burkholderiales</taxon>
        <taxon>Oxalobacteraceae</taxon>
        <taxon>Telluria group</taxon>
        <taxon>Massilia</taxon>
    </lineage>
</organism>
<dbReference type="GO" id="GO:0016020">
    <property type="term" value="C:membrane"/>
    <property type="evidence" value="ECO:0007669"/>
    <property type="project" value="UniProtKB-SubCell"/>
</dbReference>
<keyword evidence="5 6" id="KW-0472">Membrane</keyword>
<keyword evidence="3 6" id="KW-0812">Transmembrane</keyword>
<sequence>MNRMPCLRYLGRGAYPKAFHVLGLHNSMSRFATLRWARRMTPIVLIGAMIGLVYLILKPFFVSISWAVLLVYITWPAYRWFRHKLGARHNLSALLAVIGLTIALVLPMFWLIGLIQNDLIRIYQAGAVHLRQPQSLMPNFLIRIPWIGKLLQGWLQHVSEPTQLTQHVVQLVQMGARQLLTLLGGVGRNAAKLTFAMISIFFFYRDGEAIQREIRRALLYLIGSRIDVYIDVAGGMSRSVVQGMALSALLQGLIAGLGYWLIGLETPAILSVATAITSIIPIFGTALIWGTISIFLVISGSLWQGLAMLAWGIFLVHPIDNIIRPLLISNAAHLPFLLTMFGVIGGISAFGLIGIFVGPIILAIAVAVWREWMRIIPCKQDFEPPRSSKQ</sequence>
<evidence type="ECO:0000256" key="5">
    <source>
        <dbReference type="ARBA" id="ARBA00023136"/>
    </source>
</evidence>
<name>A0A4Y9SKF7_9BURK</name>
<dbReference type="OrthoDB" id="106838at2"/>
<evidence type="ECO:0000256" key="1">
    <source>
        <dbReference type="ARBA" id="ARBA00004141"/>
    </source>
</evidence>
<comment type="caution">
    <text evidence="7">The sequence shown here is derived from an EMBL/GenBank/DDBJ whole genome shotgun (WGS) entry which is preliminary data.</text>
</comment>
<keyword evidence="4 6" id="KW-1133">Transmembrane helix</keyword>
<dbReference type="PANTHER" id="PTHR21716">
    <property type="entry name" value="TRANSMEMBRANE PROTEIN"/>
    <property type="match status" value="1"/>
</dbReference>
<dbReference type="InterPro" id="IPR002549">
    <property type="entry name" value="AI-2E-like"/>
</dbReference>
<dbReference type="PANTHER" id="PTHR21716:SF4">
    <property type="entry name" value="TRANSMEMBRANE PROTEIN 245"/>
    <property type="match status" value="1"/>
</dbReference>
<feature type="transmembrane region" description="Helical" evidence="6">
    <location>
        <begin position="336"/>
        <end position="369"/>
    </location>
</feature>
<gene>
    <name evidence="7" type="ORF">E4O92_24560</name>
</gene>
<protein>
    <submittedName>
        <fullName evidence="7">AI-2E family transporter</fullName>
    </submittedName>
</protein>
<proteinExistence type="inferred from homology"/>
<reference evidence="7 8" key="1">
    <citation type="submission" date="2019-03" db="EMBL/GenBank/DDBJ databases">
        <title>Draft genome of Massilia hortus sp. nov., a novel bacterial species of the Oxalobacteraceae family.</title>
        <authorList>
            <person name="Peta V."/>
            <person name="Raths R."/>
            <person name="Bucking H."/>
        </authorList>
    </citation>
    <scope>NUCLEOTIDE SEQUENCE [LARGE SCALE GENOMIC DNA]</scope>
    <source>
        <strain evidence="7 8">ONC3</strain>
    </source>
</reference>
<evidence type="ECO:0000313" key="8">
    <source>
        <dbReference type="Proteomes" id="UP000297258"/>
    </source>
</evidence>
<feature type="transmembrane region" description="Helical" evidence="6">
    <location>
        <begin position="93"/>
        <end position="115"/>
    </location>
</feature>